<evidence type="ECO:0000256" key="4">
    <source>
        <dbReference type="ARBA" id="ARBA00022898"/>
    </source>
</evidence>
<evidence type="ECO:0000259" key="7">
    <source>
        <dbReference type="Pfam" id="PF03711"/>
    </source>
</evidence>
<dbReference type="EMBL" id="JACHNU010000006">
    <property type="protein sequence ID" value="MBB4664284.1"/>
    <property type="molecule type" value="Genomic_DNA"/>
</dbReference>
<dbReference type="PANTHER" id="PTHR43277:SF4">
    <property type="entry name" value="ARGININE DECARBOXYLASE"/>
    <property type="match status" value="1"/>
</dbReference>
<dbReference type="SUPFAM" id="SSF55904">
    <property type="entry name" value="Ornithine decarboxylase C-terminal domain"/>
    <property type="match status" value="1"/>
</dbReference>
<proteinExistence type="inferred from homology"/>
<sequence>MRTTIPRPPAASAPTRLADALEEALAADLAHFAPPGHKRAAALPGAELLRHDIQLLNGVEDQRLSRGLLSDAERALADAWGAAWARLSVQGSTHANTALCLALARPGGELVVARHAHKSVLAGLVVSGLTPRWVMPEVGADGVVGGIAPDRLAAALAAAEDPVGALVVDPAYTGGISDLEALRAAARVRGVPLLVDQAWGAHLGFHPALPPSALSLGADVAVVSLHKTLPAFTPAAAILGGPSGALDRRRVELAFDALHTTSPSAAVLASADRARAFMEREGSARLGEALALAASLRTRIAALPGVRCDDPASPPPGARWSDPLKLVIDVASSGVDGLELDRRLRAAGVQVSMAAPRQLVVLLTVADEARAADRLVEALAAALGGGAGGGGAAGAGAGGGGVGAGGGAAAAAGAGAHAATGGAATAAASLFALDPPPAVLTPRDAFTAPHETVPLAAAAGRVAGELVAPYPPGVAAIVPGELVAAETVASLRALAAAGVRMTGCADPALTTLRVVAEGRRPLNAPALRRGR</sequence>
<dbReference type="EC" id="4.1.1.18" evidence="8"/>
<dbReference type="Pfam" id="PF03711">
    <property type="entry name" value="OKR_DC_1_C"/>
    <property type="match status" value="1"/>
</dbReference>
<comment type="caution">
    <text evidence="8">The sequence shown here is derived from an EMBL/GenBank/DDBJ whole genome shotgun (WGS) entry which is preliminary data.</text>
</comment>
<keyword evidence="5 8" id="KW-0456">Lyase</keyword>
<protein>
    <submittedName>
        <fullName evidence="8">Lysine decarboxylase</fullName>
        <ecNumber evidence="8">4.1.1.18</ecNumber>
    </submittedName>
</protein>
<comment type="similarity">
    <text evidence="2">Belongs to the Orn/Lys/Arg decarboxylase class-I family.</text>
</comment>
<dbReference type="InterPro" id="IPR052357">
    <property type="entry name" value="Orn_Lys_Arg_decarboxylase-I"/>
</dbReference>
<dbReference type="PANTHER" id="PTHR43277">
    <property type="entry name" value="ARGININE DECARBOXYLASE"/>
    <property type="match status" value="1"/>
</dbReference>
<evidence type="ECO:0000259" key="6">
    <source>
        <dbReference type="Pfam" id="PF01276"/>
    </source>
</evidence>
<dbReference type="SUPFAM" id="SSF53383">
    <property type="entry name" value="PLP-dependent transferases"/>
    <property type="match status" value="1"/>
</dbReference>
<comment type="cofactor">
    <cofactor evidence="1">
        <name>pyridoxal 5'-phosphate</name>
        <dbReference type="ChEBI" id="CHEBI:597326"/>
    </cofactor>
</comment>
<evidence type="ECO:0000256" key="1">
    <source>
        <dbReference type="ARBA" id="ARBA00001933"/>
    </source>
</evidence>
<organism evidence="8 9">
    <name type="scientific">Conexibacter arvalis</name>
    <dbReference type="NCBI Taxonomy" id="912552"/>
    <lineage>
        <taxon>Bacteria</taxon>
        <taxon>Bacillati</taxon>
        <taxon>Actinomycetota</taxon>
        <taxon>Thermoleophilia</taxon>
        <taxon>Solirubrobacterales</taxon>
        <taxon>Conexibacteraceae</taxon>
        <taxon>Conexibacter</taxon>
    </lineage>
</organism>
<evidence type="ECO:0000256" key="2">
    <source>
        <dbReference type="ARBA" id="ARBA00010671"/>
    </source>
</evidence>
<keyword evidence="3" id="KW-0210">Decarboxylase</keyword>
<dbReference type="AlphaFoldDB" id="A0A840IJT5"/>
<dbReference type="InterPro" id="IPR036633">
    <property type="entry name" value="Prn/Lys/Arg_de-COase_C_sf"/>
</dbReference>
<evidence type="ECO:0000256" key="5">
    <source>
        <dbReference type="ARBA" id="ARBA00023239"/>
    </source>
</evidence>
<evidence type="ECO:0000313" key="8">
    <source>
        <dbReference type="EMBL" id="MBB4664284.1"/>
    </source>
</evidence>
<dbReference type="RefSeq" id="WP_183344163.1">
    <property type="nucleotide sequence ID" value="NZ_JACHNU010000006.1"/>
</dbReference>
<reference evidence="8 9" key="1">
    <citation type="submission" date="2020-08" db="EMBL/GenBank/DDBJ databases">
        <title>Genomic Encyclopedia of Archaeal and Bacterial Type Strains, Phase II (KMG-II): from individual species to whole genera.</title>
        <authorList>
            <person name="Goeker M."/>
        </authorList>
    </citation>
    <scope>NUCLEOTIDE SEQUENCE [LARGE SCALE GENOMIC DNA]</scope>
    <source>
        <strain evidence="8 9">DSM 23288</strain>
    </source>
</reference>
<dbReference type="InterPro" id="IPR015421">
    <property type="entry name" value="PyrdxlP-dep_Trfase_major"/>
</dbReference>
<dbReference type="Pfam" id="PF01276">
    <property type="entry name" value="OKR_DC_1"/>
    <property type="match status" value="1"/>
</dbReference>
<dbReference type="InterPro" id="IPR000310">
    <property type="entry name" value="Orn/Lys/Arg_deCO2ase_major_dom"/>
</dbReference>
<evidence type="ECO:0000256" key="3">
    <source>
        <dbReference type="ARBA" id="ARBA00022793"/>
    </source>
</evidence>
<gene>
    <name evidence="8" type="ORF">BDZ31_003887</name>
</gene>
<dbReference type="Gene3D" id="3.40.640.10">
    <property type="entry name" value="Type I PLP-dependent aspartate aminotransferase-like (Major domain)"/>
    <property type="match status" value="1"/>
</dbReference>
<evidence type="ECO:0000313" key="9">
    <source>
        <dbReference type="Proteomes" id="UP000585272"/>
    </source>
</evidence>
<dbReference type="GO" id="GO:0008923">
    <property type="term" value="F:lysine decarboxylase activity"/>
    <property type="evidence" value="ECO:0007669"/>
    <property type="project" value="UniProtKB-EC"/>
</dbReference>
<dbReference type="Gene3D" id="3.90.100.10">
    <property type="entry name" value="Orn/Lys/Arg decarboxylase, C-terminal domain"/>
    <property type="match status" value="1"/>
</dbReference>
<dbReference type="Proteomes" id="UP000585272">
    <property type="component" value="Unassembled WGS sequence"/>
</dbReference>
<name>A0A840IJT5_9ACTN</name>
<dbReference type="InterPro" id="IPR008286">
    <property type="entry name" value="Prn/Lys/Arg_de-COase_C"/>
</dbReference>
<keyword evidence="9" id="KW-1185">Reference proteome</keyword>
<accession>A0A840IJT5</accession>
<feature type="domain" description="Orn/Lys/Arg decarboxylases family 1 pyridoxal-P attachment site" evidence="6">
    <location>
        <begin position="45"/>
        <end position="367"/>
    </location>
</feature>
<dbReference type="InterPro" id="IPR015424">
    <property type="entry name" value="PyrdxlP-dep_Trfase"/>
</dbReference>
<keyword evidence="4" id="KW-0663">Pyridoxal phosphate</keyword>
<feature type="domain" description="Orn/Lys/Arg decarboxylase C-terminal" evidence="7">
    <location>
        <begin position="436"/>
        <end position="494"/>
    </location>
</feature>